<feature type="transmembrane region" description="Helical" evidence="1">
    <location>
        <begin position="62"/>
        <end position="82"/>
    </location>
</feature>
<organism evidence="3 4">
    <name type="scientific">Agromyces flavus</name>
    <dbReference type="NCBI Taxonomy" id="589382"/>
    <lineage>
        <taxon>Bacteria</taxon>
        <taxon>Bacillati</taxon>
        <taxon>Actinomycetota</taxon>
        <taxon>Actinomycetes</taxon>
        <taxon>Micrococcales</taxon>
        <taxon>Microbacteriaceae</taxon>
        <taxon>Agromyces</taxon>
    </lineage>
</organism>
<dbReference type="EMBL" id="SODL02000002">
    <property type="protein sequence ID" value="MCP2366944.1"/>
    <property type="molecule type" value="Genomic_DNA"/>
</dbReference>
<gene>
    <name evidence="2" type="ORF">BCL57_001098</name>
    <name evidence="3" type="ORF">SAMN04489721_3023</name>
</gene>
<accession>A0A1H1Z6C5</accession>
<keyword evidence="5" id="KW-1185">Reference proteome</keyword>
<reference evidence="4" key="2">
    <citation type="submission" date="2016-10" db="EMBL/GenBank/DDBJ databases">
        <authorList>
            <person name="Varghese N."/>
            <person name="Submissions S."/>
        </authorList>
    </citation>
    <scope>NUCLEOTIDE SEQUENCE [LARGE SCALE GENOMIC DNA]</scope>
    <source>
        <strain evidence="4">CPCC 202695</strain>
    </source>
</reference>
<dbReference type="RefSeq" id="WP_133988531.1">
    <property type="nucleotide sequence ID" value="NZ_BMDN01000002.1"/>
</dbReference>
<dbReference type="STRING" id="589382.SAMN04489721_3023"/>
<dbReference type="Proteomes" id="UP000893823">
    <property type="component" value="Unassembled WGS sequence"/>
</dbReference>
<proteinExistence type="predicted"/>
<keyword evidence="1" id="KW-0472">Membrane</keyword>
<sequence>MSMDAAVRARAPAGGGGRGDGVPRALRRASRAAGAGRGTGAPAADLAAWITDHRVLLLAGELALGVALLAVIVVSAPLVVVIRGDGNVVTAVAFSLVLAAFIGMCLSSLTPQTALFAAEPADDTRLAVLDSLQPRVRTC</sequence>
<dbReference type="EMBL" id="LT629755">
    <property type="protein sequence ID" value="SDT29173.1"/>
    <property type="molecule type" value="Genomic_DNA"/>
</dbReference>
<dbReference type="Proteomes" id="UP000199482">
    <property type="component" value="Chromosome I"/>
</dbReference>
<reference evidence="2" key="3">
    <citation type="submission" date="2022-06" db="EMBL/GenBank/DDBJ databases">
        <title>Genomic Encyclopedia of Type Strains, Phase III (KMG-III): the genomes of soil and plant-associated and newly described type strains.</title>
        <authorList>
            <person name="Whitman W."/>
        </authorList>
    </citation>
    <scope>NUCLEOTIDE SEQUENCE</scope>
    <source>
        <strain evidence="2">CPCC 202695</strain>
    </source>
</reference>
<reference evidence="3" key="1">
    <citation type="submission" date="2016-10" db="EMBL/GenBank/DDBJ databases">
        <authorList>
            <person name="de Groot N.N."/>
        </authorList>
    </citation>
    <scope>NUCLEOTIDE SEQUENCE [LARGE SCALE GENOMIC DNA]</scope>
    <source>
        <strain evidence="3">CPCC 202695</strain>
    </source>
</reference>
<feature type="transmembrane region" description="Helical" evidence="1">
    <location>
        <begin position="88"/>
        <end position="106"/>
    </location>
</feature>
<evidence type="ECO:0000313" key="4">
    <source>
        <dbReference type="Proteomes" id="UP000199482"/>
    </source>
</evidence>
<evidence type="ECO:0000256" key="1">
    <source>
        <dbReference type="SAM" id="Phobius"/>
    </source>
</evidence>
<keyword evidence="1" id="KW-0812">Transmembrane</keyword>
<evidence type="ECO:0000313" key="3">
    <source>
        <dbReference type="EMBL" id="SDT29173.1"/>
    </source>
</evidence>
<name>A0A1H1Z6C5_9MICO</name>
<keyword evidence="1" id="KW-1133">Transmembrane helix</keyword>
<protein>
    <submittedName>
        <fullName evidence="3">Uncharacterized protein</fullName>
    </submittedName>
</protein>
<dbReference type="AlphaFoldDB" id="A0A1H1Z6C5"/>
<evidence type="ECO:0000313" key="5">
    <source>
        <dbReference type="Proteomes" id="UP000893823"/>
    </source>
</evidence>
<evidence type="ECO:0000313" key="2">
    <source>
        <dbReference type="EMBL" id="MCP2366944.1"/>
    </source>
</evidence>